<sequence>MKKINSTFVIMIMLVLFITAIDSISEVEVVEMHKKLRYCSHMKHKCRRTKGPALENIDNCIKNSDAAVECNRLDSLKLLECQYMICWWRS</sequence>
<feature type="signal peptide" evidence="1">
    <location>
        <begin position="1"/>
        <end position="23"/>
    </location>
</feature>
<proteinExistence type="predicted"/>
<dbReference type="EnsemblMetazoa" id="SMAR011125-RA">
    <property type="protein sequence ID" value="SMAR011125-PA"/>
    <property type="gene ID" value="SMAR011125"/>
</dbReference>
<keyword evidence="3" id="KW-1185">Reference proteome</keyword>
<evidence type="ECO:0000313" key="2">
    <source>
        <dbReference type="EnsemblMetazoa" id="SMAR011125-PA"/>
    </source>
</evidence>
<keyword evidence="1" id="KW-0732">Signal</keyword>
<dbReference type="AlphaFoldDB" id="T1JBH9"/>
<reference evidence="3" key="1">
    <citation type="submission" date="2011-05" db="EMBL/GenBank/DDBJ databases">
        <authorList>
            <person name="Richards S.R."/>
            <person name="Qu J."/>
            <person name="Jiang H."/>
            <person name="Jhangiani S.N."/>
            <person name="Agravi P."/>
            <person name="Goodspeed R."/>
            <person name="Gross S."/>
            <person name="Mandapat C."/>
            <person name="Jackson L."/>
            <person name="Mathew T."/>
            <person name="Pu L."/>
            <person name="Thornton R."/>
            <person name="Saada N."/>
            <person name="Wilczek-Boney K.B."/>
            <person name="Lee S."/>
            <person name="Kovar C."/>
            <person name="Wu Y."/>
            <person name="Scherer S.E."/>
            <person name="Worley K.C."/>
            <person name="Muzny D.M."/>
            <person name="Gibbs R."/>
        </authorList>
    </citation>
    <scope>NUCLEOTIDE SEQUENCE</scope>
    <source>
        <strain evidence="3">Brora</strain>
    </source>
</reference>
<dbReference type="Proteomes" id="UP000014500">
    <property type="component" value="Unassembled WGS sequence"/>
</dbReference>
<feature type="chain" id="PRO_5004580154" evidence="1">
    <location>
        <begin position="24"/>
        <end position="90"/>
    </location>
</feature>
<name>T1JBH9_STRMM</name>
<evidence type="ECO:0000313" key="3">
    <source>
        <dbReference type="Proteomes" id="UP000014500"/>
    </source>
</evidence>
<protein>
    <submittedName>
        <fullName evidence="2">Uncharacterized protein</fullName>
    </submittedName>
</protein>
<evidence type="ECO:0000256" key="1">
    <source>
        <dbReference type="SAM" id="SignalP"/>
    </source>
</evidence>
<accession>T1JBH9</accession>
<reference evidence="2" key="2">
    <citation type="submission" date="2015-02" db="UniProtKB">
        <authorList>
            <consortium name="EnsemblMetazoa"/>
        </authorList>
    </citation>
    <scope>IDENTIFICATION</scope>
</reference>
<dbReference type="HOGENOM" id="CLU_2447072_0_0_1"/>
<dbReference type="EMBL" id="JH432010">
    <property type="status" value="NOT_ANNOTATED_CDS"/>
    <property type="molecule type" value="Genomic_DNA"/>
</dbReference>
<organism evidence="2 3">
    <name type="scientific">Strigamia maritima</name>
    <name type="common">European centipede</name>
    <name type="synonym">Geophilus maritimus</name>
    <dbReference type="NCBI Taxonomy" id="126957"/>
    <lineage>
        <taxon>Eukaryota</taxon>
        <taxon>Metazoa</taxon>
        <taxon>Ecdysozoa</taxon>
        <taxon>Arthropoda</taxon>
        <taxon>Myriapoda</taxon>
        <taxon>Chilopoda</taxon>
        <taxon>Pleurostigmophora</taxon>
        <taxon>Geophilomorpha</taxon>
        <taxon>Linotaeniidae</taxon>
        <taxon>Strigamia</taxon>
    </lineage>
</organism>